<proteinExistence type="predicted"/>
<feature type="region of interest" description="Disordered" evidence="1">
    <location>
        <begin position="42"/>
        <end position="80"/>
    </location>
</feature>
<evidence type="ECO:0000256" key="1">
    <source>
        <dbReference type="SAM" id="MobiDB-lite"/>
    </source>
</evidence>
<dbReference type="RefSeq" id="WP_344372668.1">
    <property type="nucleotide sequence ID" value="NZ_BAAAPW010000002.1"/>
</dbReference>
<sequence>MDPNPLADRRADRRTRGTGRPVRTGAVFLAAASLAAVLAGCAPGGDRATPETSVPPATTPVPQPETSPTAMPPASDAPVAPDADHPLTALDAYALCRAQTFAYYPGDFALLEYAPFADATVLQRTDGLWFAYIEVDDGNRPADQVDVGASNCIVGGTLAEPSWERFGVVSRDLADDVIDGYDDPLGSA</sequence>
<reference evidence="3" key="1">
    <citation type="journal article" date="2019" name="Int. J. Syst. Evol. Microbiol.">
        <title>The Global Catalogue of Microorganisms (GCM) 10K type strain sequencing project: providing services to taxonomists for standard genome sequencing and annotation.</title>
        <authorList>
            <consortium name="The Broad Institute Genomics Platform"/>
            <consortium name="The Broad Institute Genome Sequencing Center for Infectious Disease"/>
            <person name="Wu L."/>
            <person name="Ma J."/>
        </authorList>
    </citation>
    <scope>NUCLEOTIDE SEQUENCE [LARGE SCALE GENOMIC DNA]</scope>
    <source>
        <strain evidence="3">JCM 15672</strain>
    </source>
</reference>
<protein>
    <recommendedName>
        <fullName evidence="4">Lipoprotein</fullName>
    </recommendedName>
</protein>
<evidence type="ECO:0008006" key="4">
    <source>
        <dbReference type="Google" id="ProtNLM"/>
    </source>
</evidence>
<feature type="region of interest" description="Disordered" evidence="1">
    <location>
        <begin position="1"/>
        <end position="22"/>
    </location>
</feature>
<name>A0ABP5FYK7_9MICO</name>
<gene>
    <name evidence="2" type="ORF">GCM10009819_20110</name>
</gene>
<evidence type="ECO:0000313" key="3">
    <source>
        <dbReference type="Proteomes" id="UP001501196"/>
    </source>
</evidence>
<organism evidence="2 3">
    <name type="scientific">Agromyces tropicus</name>
    <dbReference type="NCBI Taxonomy" id="555371"/>
    <lineage>
        <taxon>Bacteria</taxon>
        <taxon>Bacillati</taxon>
        <taxon>Actinomycetota</taxon>
        <taxon>Actinomycetes</taxon>
        <taxon>Micrococcales</taxon>
        <taxon>Microbacteriaceae</taxon>
        <taxon>Agromyces</taxon>
    </lineage>
</organism>
<evidence type="ECO:0000313" key="2">
    <source>
        <dbReference type="EMBL" id="GAA2035599.1"/>
    </source>
</evidence>
<dbReference type="EMBL" id="BAAAPW010000002">
    <property type="protein sequence ID" value="GAA2035599.1"/>
    <property type="molecule type" value="Genomic_DNA"/>
</dbReference>
<comment type="caution">
    <text evidence="2">The sequence shown here is derived from an EMBL/GenBank/DDBJ whole genome shotgun (WGS) entry which is preliminary data.</text>
</comment>
<keyword evidence="3" id="KW-1185">Reference proteome</keyword>
<accession>A0ABP5FYK7</accession>
<dbReference type="Proteomes" id="UP001501196">
    <property type="component" value="Unassembled WGS sequence"/>
</dbReference>